<dbReference type="OMA" id="TIYSHIK"/>
<dbReference type="HOGENOM" id="CLU_1055877_0_0_1"/>
<dbReference type="PANTHER" id="PTHR35352:SF1">
    <property type="entry name" value="COILED-COIL DOMAIN-CONTAINING PROTEIN 150"/>
    <property type="match status" value="1"/>
</dbReference>
<keyword evidence="1" id="KW-0175">Coiled coil</keyword>
<dbReference type="Proteomes" id="UP000014760">
    <property type="component" value="Unassembled WGS sequence"/>
</dbReference>
<evidence type="ECO:0000256" key="1">
    <source>
        <dbReference type="SAM" id="Coils"/>
    </source>
</evidence>
<dbReference type="EMBL" id="KB306266">
    <property type="protein sequence ID" value="ELU00029.1"/>
    <property type="molecule type" value="Genomic_DNA"/>
</dbReference>
<dbReference type="STRING" id="283909.R7U1D3"/>
<keyword evidence="5" id="KW-1185">Reference proteome</keyword>
<protein>
    <submittedName>
        <fullName evidence="3 4">Uncharacterized protein</fullName>
    </submittedName>
</protein>
<proteinExistence type="predicted"/>
<gene>
    <name evidence="3" type="ORF">CAPTEDRAFT_187093</name>
</gene>
<evidence type="ECO:0000256" key="2">
    <source>
        <dbReference type="SAM" id="MobiDB-lite"/>
    </source>
</evidence>
<evidence type="ECO:0000313" key="4">
    <source>
        <dbReference type="EnsemblMetazoa" id="CapteP187093"/>
    </source>
</evidence>
<sequence length="264" mass="30320">MNNLQQKLASSEQDANNLLKNLSDMGFSSDKKTRGSVSIPPFRMQTADPEVLKKNYETLVARCCKTESAIQSVKLSLLRVQAEKDLSLQEKSSKESKLMAVTEAFEKEIKRLSRENEMLKIECEETEKRRQEAQEMVKKMQRDLEEGDTLKAESSGALDEAKCSIQKLERRLSEMKDELSRESELRGSMEESHATLLTRIQDMENIVDKEREEVKSLTADCNSWKKETAKAHGNMQTEMELRAKAEESHLKLVEEKENLLEESR</sequence>
<evidence type="ECO:0000313" key="3">
    <source>
        <dbReference type="EMBL" id="ELU00029.1"/>
    </source>
</evidence>
<reference evidence="4" key="3">
    <citation type="submission" date="2015-06" db="UniProtKB">
        <authorList>
            <consortium name="EnsemblMetazoa"/>
        </authorList>
    </citation>
    <scope>IDENTIFICATION</scope>
</reference>
<reference evidence="3 5" key="2">
    <citation type="journal article" date="2013" name="Nature">
        <title>Insights into bilaterian evolution from three spiralian genomes.</title>
        <authorList>
            <person name="Simakov O."/>
            <person name="Marletaz F."/>
            <person name="Cho S.J."/>
            <person name="Edsinger-Gonzales E."/>
            <person name="Havlak P."/>
            <person name="Hellsten U."/>
            <person name="Kuo D.H."/>
            <person name="Larsson T."/>
            <person name="Lv J."/>
            <person name="Arendt D."/>
            <person name="Savage R."/>
            <person name="Osoegawa K."/>
            <person name="de Jong P."/>
            <person name="Grimwood J."/>
            <person name="Chapman J.A."/>
            <person name="Shapiro H."/>
            <person name="Aerts A."/>
            <person name="Otillar R.P."/>
            <person name="Terry A.Y."/>
            <person name="Boore J.L."/>
            <person name="Grigoriev I.V."/>
            <person name="Lindberg D.R."/>
            <person name="Seaver E.C."/>
            <person name="Weisblat D.A."/>
            <person name="Putnam N.H."/>
            <person name="Rokhsar D.S."/>
        </authorList>
    </citation>
    <scope>NUCLEOTIDE SEQUENCE</scope>
    <source>
        <strain evidence="3 5">I ESC-2004</strain>
    </source>
</reference>
<feature type="non-terminal residue" evidence="3">
    <location>
        <position position="264"/>
    </location>
</feature>
<dbReference type="EMBL" id="AMQN01026263">
    <property type="status" value="NOT_ANNOTATED_CDS"/>
    <property type="molecule type" value="Genomic_DNA"/>
</dbReference>
<feature type="region of interest" description="Disordered" evidence="2">
    <location>
        <begin position="20"/>
        <end position="41"/>
    </location>
</feature>
<dbReference type="OrthoDB" id="416454at2759"/>
<dbReference type="AlphaFoldDB" id="R7U1D3"/>
<dbReference type="EnsemblMetazoa" id="CapteT187093">
    <property type="protein sequence ID" value="CapteP187093"/>
    <property type="gene ID" value="CapteG187093"/>
</dbReference>
<organism evidence="3">
    <name type="scientific">Capitella teleta</name>
    <name type="common">Polychaete worm</name>
    <dbReference type="NCBI Taxonomy" id="283909"/>
    <lineage>
        <taxon>Eukaryota</taxon>
        <taxon>Metazoa</taxon>
        <taxon>Spiralia</taxon>
        <taxon>Lophotrochozoa</taxon>
        <taxon>Annelida</taxon>
        <taxon>Polychaeta</taxon>
        <taxon>Sedentaria</taxon>
        <taxon>Scolecida</taxon>
        <taxon>Capitellidae</taxon>
        <taxon>Capitella</taxon>
    </lineage>
</organism>
<feature type="coiled-coil region" evidence="1">
    <location>
        <begin position="102"/>
        <end position="262"/>
    </location>
</feature>
<accession>R7U1D3</accession>
<name>R7U1D3_CAPTE</name>
<dbReference type="InterPro" id="IPR038807">
    <property type="entry name" value="CCDC150"/>
</dbReference>
<reference evidence="5" key="1">
    <citation type="submission" date="2012-12" db="EMBL/GenBank/DDBJ databases">
        <authorList>
            <person name="Hellsten U."/>
            <person name="Grimwood J."/>
            <person name="Chapman J.A."/>
            <person name="Shapiro H."/>
            <person name="Aerts A."/>
            <person name="Otillar R.P."/>
            <person name="Terry A.Y."/>
            <person name="Boore J.L."/>
            <person name="Simakov O."/>
            <person name="Marletaz F."/>
            <person name="Cho S.-J."/>
            <person name="Edsinger-Gonzales E."/>
            <person name="Havlak P."/>
            <person name="Kuo D.-H."/>
            <person name="Larsson T."/>
            <person name="Lv J."/>
            <person name="Arendt D."/>
            <person name="Savage R."/>
            <person name="Osoegawa K."/>
            <person name="de Jong P."/>
            <person name="Lindberg D.R."/>
            <person name="Seaver E.C."/>
            <person name="Weisblat D.A."/>
            <person name="Putnam N.H."/>
            <person name="Grigoriev I.V."/>
            <person name="Rokhsar D.S."/>
        </authorList>
    </citation>
    <scope>NUCLEOTIDE SEQUENCE</scope>
    <source>
        <strain evidence="5">I ESC-2004</strain>
    </source>
</reference>
<dbReference type="PANTHER" id="PTHR35352">
    <property type="entry name" value="COILED-COIL DOMAIN-CONTAINING PROTEIN 150"/>
    <property type="match status" value="1"/>
</dbReference>
<evidence type="ECO:0000313" key="5">
    <source>
        <dbReference type="Proteomes" id="UP000014760"/>
    </source>
</evidence>